<keyword evidence="1" id="KW-0677">Repeat</keyword>
<evidence type="ECO:0000313" key="5">
    <source>
        <dbReference type="Proteomes" id="UP001516023"/>
    </source>
</evidence>
<protein>
    <recommendedName>
        <fullName evidence="3">SAP domain-containing protein</fullName>
    </recommendedName>
</protein>
<accession>A0ABD3P3E8</accession>
<keyword evidence="5" id="KW-1185">Reference proteome</keyword>
<dbReference type="InterPro" id="IPR011990">
    <property type="entry name" value="TPR-like_helical_dom_sf"/>
</dbReference>
<dbReference type="Gene3D" id="1.10.720.30">
    <property type="entry name" value="SAP domain"/>
    <property type="match status" value="1"/>
</dbReference>
<gene>
    <name evidence="4" type="ORF">HJC23_001920</name>
</gene>
<dbReference type="InterPro" id="IPR003034">
    <property type="entry name" value="SAP_dom"/>
</dbReference>
<sequence length="554" mass="61981">MLHQSSSASEMTINEDEEEFDHIDASTLSREDLNSMTITQLKNLLKSKGKKVAGNKSELINRLLQSSNGREDSALLSNGNGPSSTNYAFSATPITITLQQPVPKETKPAEEVNFATLRFNAKLNEMSKNMGASTAPKVESLLLDALNKYEQHVQNQTANNTSNPRELIIPNTVSFTNAITAWARCSRKDSPHRAQALLDKMHYLYKVRKWSHVKPNKISYNSVINAWARSTERGSGRKAEKLLNELWKFWEEEGREWELKPDARSFNSVINAIARSREKDCADRAKDLLDEMGRLYNEGDTELLPHAVSFGAIINAYANSLEEGASDKAAQLLMHMESLYQLGFENAKPTTFVYNACMNAFAKDPCISVPSNDAAKKAEQLLASLEKRYDEERDGRVKPDCISYSTVINAYANSATVQSGINADVILRRMINRYLLGDNKCRPNAVAFTATIKAHSAAINATTSSLDCAEDGNVNEMVKTYARRCEDLLQQLCLLRRSHGFDQSLKPTGVTFDLVLSALTQVKDWDGVERVKKLRDEESSNTVERIKLFQDEES</sequence>
<feature type="domain" description="SAP" evidence="3">
    <location>
        <begin position="33"/>
        <end position="67"/>
    </location>
</feature>
<evidence type="ECO:0000256" key="2">
    <source>
        <dbReference type="SAM" id="MobiDB-lite"/>
    </source>
</evidence>
<dbReference type="AlphaFoldDB" id="A0ABD3P3E8"/>
<dbReference type="Proteomes" id="UP001516023">
    <property type="component" value="Unassembled WGS sequence"/>
</dbReference>
<name>A0ABD3P3E8_9STRA</name>
<dbReference type="Gene3D" id="1.25.40.10">
    <property type="entry name" value="Tetratricopeptide repeat domain"/>
    <property type="match status" value="3"/>
</dbReference>
<feature type="region of interest" description="Disordered" evidence="2">
    <location>
        <begin position="1"/>
        <end position="27"/>
    </location>
</feature>
<evidence type="ECO:0000256" key="1">
    <source>
        <dbReference type="ARBA" id="ARBA00022737"/>
    </source>
</evidence>
<feature type="compositionally biased region" description="Polar residues" evidence="2">
    <location>
        <begin position="1"/>
        <end position="12"/>
    </location>
</feature>
<dbReference type="SMART" id="SM00513">
    <property type="entry name" value="SAP"/>
    <property type="match status" value="1"/>
</dbReference>
<reference evidence="4 5" key="1">
    <citation type="journal article" date="2020" name="G3 (Bethesda)">
        <title>Improved Reference Genome for Cyclotella cryptica CCMP332, a Model for Cell Wall Morphogenesis, Salinity Adaptation, and Lipid Production in Diatoms (Bacillariophyta).</title>
        <authorList>
            <person name="Roberts W.R."/>
            <person name="Downey K.M."/>
            <person name="Ruck E.C."/>
            <person name="Traller J.C."/>
            <person name="Alverson A.J."/>
        </authorList>
    </citation>
    <scope>NUCLEOTIDE SEQUENCE [LARGE SCALE GENOMIC DNA]</scope>
    <source>
        <strain evidence="4 5">CCMP332</strain>
    </source>
</reference>
<comment type="caution">
    <text evidence="4">The sequence shown here is derived from an EMBL/GenBank/DDBJ whole genome shotgun (WGS) entry which is preliminary data.</text>
</comment>
<dbReference type="PANTHER" id="PTHR47942">
    <property type="entry name" value="TETRATRICOPEPTIDE REPEAT (TPR)-LIKE SUPERFAMILY PROTEIN-RELATED"/>
    <property type="match status" value="1"/>
</dbReference>
<dbReference type="PANTHER" id="PTHR47942:SF63">
    <property type="entry name" value="PENTATRICOPEPTIDE REPEAT-CONTAINING PROTEIN"/>
    <property type="match status" value="1"/>
</dbReference>
<dbReference type="Pfam" id="PF02037">
    <property type="entry name" value="SAP"/>
    <property type="match status" value="1"/>
</dbReference>
<dbReference type="InterPro" id="IPR036361">
    <property type="entry name" value="SAP_dom_sf"/>
</dbReference>
<proteinExistence type="predicted"/>
<dbReference type="InterPro" id="IPR051222">
    <property type="entry name" value="PPR/CCM1_RNA-binding"/>
</dbReference>
<evidence type="ECO:0000259" key="3">
    <source>
        <dbReference type="PROSITE" id="PS50800"/>
    </source>
</evidence>
<dbReference type="SUPFAM" id="SSF68906">
    <property type="entry name" value="SAP domain"/>
    <property type="match status" value="1"/>
</dbReference>
<organism evidence="4 5">
    <name type="scientific">Cyclotella cryptica</name>
    <dbReference type="NCBI Taxonomy" id="29204"/>
    <lineage>
        <taxon>Eukaryota</taxon>
        <taxon>Sar</taxon>
        <taxon>Stramenopiles</taxon>
        <taxon>Ochrophyta</taxon>
        <taxon>Bacillariophyta</taxon>
        <taxon>Coscinodiscophyceae</taxon>
        <taxon>Thalassiosirophycidae</taxon>
        <taxon>Stephanodiscales</taxon>
        <taxon>Stephanodiscaceae</taxon>
        <taxon>Cyclotella</taxon>
    </lineage>
</organism>
<dbReference type="EMBL" id="JABMIG020000290">
    <property type="protein sequence ID" value="KAL3782312.1"/>
    <property type="molecule type" value="Genomic_DNA"/>
</dbReference>
<evidence type="ECO:0000313" key="4">
    <source>
        <dbReference type="EMBL" id="KAL3782312.1"/>
    </source>
</evidence>
<dbReference type="PROSITE" id="PS50800">
    <property type="entry name" value="SAP"/>
    <property type="match status" value="1"/>
</dbReference>